<dbReference type="EMBL" id="JALJOR010000013">
    <property type="protein sequence ID" value="KAK9806738.1"/>
    <property type="molecule type" value="Genomic_DNA"/>
</dbReference>
<comment type="caution">
    <text evidence="5">The sequence shown here is derived from an EMBL/GenBank/DDBJ whole genome shotgun (WGS) entry which is preliminary data.</text>
</comment>
<evidence type="ECO:0000259" key="4">
    <source>
        <dbReference type="SMART" id="SM00543"/>
    </source>
</evidence>
<gene>
    <name evidence="5" type="ORF">WJX72_000988</name>
</gene>
<dbReference type="InterPro" id="IPR007193">
    <property type="entry name" value="Upf2/Nmd2_C"/>
</dbReference>
<feature type="region of interest" description="Disordered" evidence="3">
    <location>
        <begin position="1"/>
        <end position="30"/>
    </location>
</feature>
<dbReference type="GO" id="GO:0035145">
    <property type="term" value="C:exon-exon junction complex"/>
    <property type="evidence" value="ECO:0007669"/>
    <property type="project" value="TreeGrafter"/>
</dbReference>
<protein>
    <recommendedName>
        <fullName evidence="4">MIF4G domain-containing protein</fullName>
    </recommendedName>
</protein>
<dbReference type="GO" id="GO:0003723">
    <property type="term" value="F:RNA binding"/>
    <property type="evidence" value="ECO:0007669"/>
    <property type="project" value="InterPro"/>
</dbReference>
<keyword evidence="6" id="KW-1185">Reference proteome</keyword>
<feature type="region of interest" description="Disordered" evidence="3">
    <location>
        <begin position="1090"/>
        <end position="1138"/>
    </location>
</feature>
<dbReference type="Pfam" id="PF02854">
    <property type="entry name" value="MIF4G"/>
    <property type="match status" value="2"/>
</dbReference>
<dbReference type="GO" id="GO:0000184">
    <property type="term" value="P:nuclear-transcribed mRNA catabolic process, nonsense-mediated decay"/>
    <property type="evidence" value="ECO:0007669"/>
    <property type="project" value="InterPro"/>
</dbReference>
<evidence type="ECO:0000256" key="1">
    <source>
        <dbReference type="ARBA" id="ARBA00004496"/>
    </source>
</evidence>
<proteinExistence type="predicted"/>
<feature type="domain" description="MIF4G" evidence="4">
    <location>
        <begin position="72"/>
        <end position="303"/>
    </location>
</feature>
<dbReference type="PANTHER" id="PTHR12839">
    <property type="entry name" value="NONSENSE-MEDIATED MRNA DECAY PROTEIN 2 UP-FRAMESHIFT SUPPRESSOR 2"/>
    <property type="match status" value="1"/>
</dbReference>
<feature type="domain" description="MIF4G" evidence="4">
    <location>
        <begin position="672"/>
        <end position="874"/>
    </location>
</feature>
<accession>A0AAW1PF16</accession>
<sequence length="1138" mass="123939">MSTCQSDLAGQAQQPQSAEQADSRSNITQVQSAAAQIRSERLALEVRRALRCQNQKPVRPDAAELKQPDSSVKRNTALVKKLRLITEDARAALLEDIYRVNQSKYVSEAVVAVAEGSLKIKDVPAALEVCSALHQRYAEFGSGLAAELARTLCAAIKDDEPSSLLKRRGSLKLLAELLLCGVHDDTAALLTVVRAMATVDFRRDPERVPACLGLLASLAKGAGEELLGFPAKLPALPFEAEAEADGEANAALRQARAELAAEQAAYQAEAAHRFRLTPEQLQPFLRAMTRAFEQGCTALEAEHGELLASERRAAHTLNNRGEVPEGMAATYERQRALFEGLQRSLAQLGASLERSLPDLPESRVSRITSDEGGIMVLTGRDLSETAMGPFEDEETRAFYKSLPDLQVLVPGELLDDAAADTVSASAIESSTAASAATDGEAAGTAVAAAGGAAGGEGGGREARREADTLLARLPTCLSREACDQLAQELCLQATKGFRKRLVKTLCSVPWGQLQMLPYYARIAASLNQVFPDIGFALVKAQEEEFEFLQNKKDPTQRSLETRLGNIRYLAELAKFRLVPFGTLFTALKMLLDDFSAHNVDIAAALVETAGRFLYCSPETHTRMANMVEVMMKLKNARNIDARQSMLVDSAYFQCKPTARRALQRKQRPPVHEYIRHLVYDCMDEEDLKKVMRKLRRLPWAAYEAYLVHCLLGAVKGRVSHVPLVASLAAGLSRYHPSLGIAFVDALLEEVRVGLEAAEAGEYQRRVSHMRLLGEMYNYRLVDSKVVFDTLHLLLSFGHDTPEEAEMVDPAGNFFRVRLVCALLETCGQYFGKGSAARRLDRFLLYFQRYVLAKPMLPLDVEFDVQDLLEHLRPALQRFETFAEAVDAVAALEAEDAAVEAQGGWQGEDADSDSDVSSAGDGQRRRISEAEVEMEVEPAWGEEAEQAVRMLGPAKEVEVDDDFEREFSQLMLEHQGRPANAFQGLTQGEASPSGPPSAGAPPQESGGSMTFKVLTRRSGGGGGREERARAVQVPASSAIVQGMQSEAAAEAAERAEIKRLVLEADKREQLAAGLPQVLPLATFQRQVDQDVLAGGARGRPSGSRKQRQGSGIDAGLTGLTSRPPGSEARRSASKRRGHL</sequence>
<dbReference type="SMART" id="SM00543">
    <property type="entry name" value="MIF4G"/>
    <property type="match status" value="3"/>
</dbReference>
<organism evidence="5 6">
    <name type="scientific">[Myrmecia] bisecta</name>
    <dbReference type="NCBI Taxonomy" id="41462"/>
    <lineage>
        <taxon>Eukaryota</taxon>
        <taxon>Viridiplantae</taxon>
        <taxon>Chlorophyta</taxon>
        <taxon>core chlorophytes</taxon>
        <taxon>Trebouxiophyceae</taxon>
        <taxon>Trebouxiales</taxon>
        <taxon>Trebouxiaceae</taxon>
        <taxon>Myrmecia</taxon>
    </lineage>
</organism>
<dbReference type="Gene3D" id="1.25.40.180">
    <property type="match status" value="3"/>
</dbReference>
<feature type="region of interest" description="Disordered" evidence="3">
    <location>
        <begin position="982"/>
        <end position="1032"/>
    </location>
</feature>
<dbReference type="InterPro" id="IPR016024">
    <property type="entry name" value="ARM-type_fold"/>
</dbReference>
<feature type="region of interest" description="Disordered" evidence="3">
    <location>
        <begin position="899"/>
        <end position="936"/>
    </location>
</feature>
<comment type="subcellular location">
    <subcellularLocation>
        <location evidence="1">Cytoplasm</location>
    </subcellularLocation>
</comment>
<dbReference type="Proteomes" id="UP001489004">
    <property type="component" value="Unassembled WGS sequence"/>
</dbReference>
<dbReference type="PANTHER" id="PTHR12839:SF7">
    <property type="entry name" value="REGULATOR OF NONSENSE TRANSCRIPTS 2"/>
    <property type="match status" value="1"/>
</dbReference>
<keyword evidence="2" id="KW-0963">Cytoplasm</keyword>
<reference evidence="5 6" key="1">
    <citation type="journal article" date="2024" name="Nat. Commun.">
        <title>Phylogenomics reveals the evolutionary origins of lichenization in chlorophyte algae.</title>
        <authorList>
            <person name="Puginier C."/>
            <person name="Libourel C."/>
            <person name="Otte J."/>
            <person name="Skaloud P."/>
            <person name="Haon M."/>
            <person name="Grisel S."/>
            <person name="Petersen M."/>
            <person name="Berrin J.G."/>
            <person name="Delaux P.M."/>
            <person name="Dal Grande F."/>
            <person name="Keller J."/>
        </authorList>
    </citation>
    <scope>NUCLEOTIDE SEQUENCE [LARGE SCALE GENOMIC DNA]</scope>
    <source>
        <strain evidence="5 6">SAG 2043</strain>
    </source>
</reference>
<feature type="domain" description="MIF4G" evidence="4">
    <location>
        <begin position="467"/>
        <end position="657"/>
    </location>
</feature>
<dbReference type="FunFam" id="1.25.40.180:FF:000030">
    <property type="entry name" value="Regulator of nonsense transcripts UPF2"/>
    <property type="match status" value="1"/>
</dbReference>
<dbReference type="SUPFAM" id="SSF48371">
    <property type="entry name" value="ARM repeat"/>
    <property type="match status" value="3"/>
</dbReference>
<dbReference type="InterPro" id="IPR003890">
    <property type="entry name" value="MIF4G-like_typ-3"/>
</dbReference>
<evidence type="ECO:0000256" key="3">
    <source>
        <dbReference type="SAM" id="MobiDB-lite"/>
    </source>
</evidence>
<dbReference type="GO" id="GO:0005737">
    <property type="term" value="C:cytoplasm"/>
    <property type="evidence" value="ECO:0007669"/>
    <property type="project" value="UniProtKB-SubCell"/>
</dbReference>
<dbReference type="AlphaFoldDB" id="A0AAW1PF16"/>
<evidence type="ECO:0000256" key="2">
    <source>
        <dbReference type="ARBA" id="ARBA00022490"/>
    </source>
</evidence>
<dbReference type="InterPro" id="IPR039762">
    <property type="entry name" value="Nmd2/UPF2"/>
</dbReference>
<evidence type="ECO:0000313" key="6">
    <source>
        <dbReference type="Proteomes" id="UP001489004"/>
    </source>
</evidence>
<evidence type="ECO:0000313" key="5">
    <source>
        <dbReference type="EMBL" id="KAK9806738.1"/>
    </source>
</evidence>
<dbReference type="Pfam" id="PF04050">
    <property type="entry name" value="Upf2"/>
    <property type="match status" value="1"/>
</dbReference>
<name>A0AAW1PF16_9CHLO</name>